<proteinExistence type="predicted"/>
<dbReference type="InterPro" id="IPR010540">
    <property type="entry name" value="CmpB_TMEM229"/>
</dbReference>
<evidence type="ECO:0000313" key="2">
    <source>
        <dbReference type="EMBL" id="SFF80450.1"/>
    </source>
</evidence>
<dbReference type="STRING" id="1529.SAMN04487885_1118"/>
<dbReference type="eggNOG" id="COG4905">
    <property type="taxonomic scope" value="Bacteria"/>
</dbReference>
<evidence type="ECO:0000256" key="1">
    <source>
        <dbReference type="SAM" id="Phobius"/>
    </source>
</evidence>
<keyword evidence="1" id="KW-0472">Membrane</keyword>
<dbReference type="OrthoDB" id="9789229at2"/>
<dbReference type="RefSeq" id="WP_083405185.1">
    <property type="nucleotide sequence ID" value="NZ_FOOE01000011.1"/>
</dbReference>
<feature type="transmembrane region" description="Helical" evidence="1">
    <location>
        <begin position="46"/>
        <end position="66"/>
    </location>
</feature>
<feature type="transmembrane region" description="Helical" evidence="1">
    <location>
        <begin position="12"/>
        <end position="34"/>
    </location>
</feature>
<reference evidence="2 3" key="1">
    <citation type="submission" date="2016-10" db="EMBL/GenBank/DDBJ databases">
        <authorList>
            <person name="de Groot N.N."/>
        </authorList>
    </citation>
    <scope>NUCLEOTIDE SEQUENCE [LARGE SCALE GENOMIC DNA]</scope>
    <source>
        <strain evidence="2 3">NLAE-zl-G419</strain>
    </source>
</reference>
<organism evidence="2 3">
    <name type="scientific">Clostridium cadaveris</name>
    <dbReference type="NCBI Taxonomy" id="1529"/>
    <lineage>
        <taxon>Bacteria</taxon>
        <taxon>Bacillati</taxon>
        <taxon>Bacillota</taxon>
        <taxon>Clostridia</taxon>
        <taxon>Eubacteriales</taxon>
        <taxon>Clostridiaceae</taxon>
        <taxon>Clostridium</taxon>
    </lineage>
</organism>
<dbReference type="AlphaFoldDB" id="A0A1I2LPS0"/>
<dbReference type="Proteomes" id="UP000182135">
    <property type="component" value="Unassembled WGS sequence"/>
</dbReference>
<dbReference type="EMBL" id="FOOE01000011">
    <property type="protein sequence ID" value="SFF80450.1"/>
    <property type="molecule type" value="Genomic_DNA"/>
</dbReference>
<dbReference type="Pfam" id="PF06541">
    <property type="entry name" value="ABC_trans_CmpB"/>
    <property type="match status" value="1"/>
</dbReference>
<evidence type="ECO:0000313" key="3">
    <source>
        <dbReference type="Proteomes" id="UP000182135"/>
    </source>
</evidence>
<accession>A0A1I2LPS0</accession>
<keyword evidence="1" id="KW-0812">Transmembrane</keyword>
<feature type="transmembrane region" description="Helical" evidence="1">
    <location>
        <begin position="73"/>
        <end position="93"/>
    </location>
</feature>
<sequence length="180" mass="20755">MELLNREFPAINIYSLLFYFVLYSFLGWIVEGLYSLVMCGSFSKNGFLIGPFKPMYGFAMTIIIVLQRYNSSLWFLGIMSIIVPSTVEYISGFLLDHLLGLKYWDYADLPLNINGYVCLLFSAFWIILVFAAIYILQPIINNIYMRSIYISNSISIILTIYLLVDLVLTLVAKMPKDKFI</sequence>
<feature type="transmembrane region" description="Helical" evidence="1">
    <location>
        <begin position="148"/>
        <end position="172"/>
    </location>
</feature>
<keyword evidence="3" id="KW-1185">Reference proteome</keyword>
<gene>
    <name evidence="2" type="ORF">SAMN04487885_1118</name>
</gene>
<name>A0A1I2LPS0_9CLOT</name>
<feature type="transmembrane region" description="Helical" evidence="1">
    <location>
        <begin position="113"/>
        <end position="136"/>
    </location>
</feature>
<protein>
    <submittedName>
        <fullName evidence="2">Uncharacterized membrane protein</fullName>
    </submittedName>
</protein>
<keyword evidence="1" id="KW-1133">Transmembrane helix</keyword>